<dbReference type="Pfam" id="PF07529">
    <property type="entry name" value="HSA"/>
    <property type="match status" value="1"/>
</dbReference>
<evidence type="ECO:0000313" key="12">
    <source>
        <dbReference type="EMBL" id="JAS18343.1"/>
    </source>
</evidence>
<feature type="region of interest" description="Disordered" evidence="9">
    <location>
        <begin position="1"/>
        <end position="34"/>
    </location>
</feature>
<dbReference type="SUPFAM" id="SSF52540">
    <property type="entry name" value="P-loop containing nucleoside triphosphate hydrolases"/>
    <property type="match status" value="1"/>
</dbReference>
<organism evidence="12">
    <name type="scientific">Clastoptera arizonana</name>
    <name type="common">Arizona spittle bug</name>
    <dbReference type="NCBI Taxonomy" id="38151"/>
    <lineage>
        <taxon>Eukaryota</taxon>
        <taxon>Metazoa</taxon>
        <taxon>Ecdysozoa</taxon>
        <taxon>Arthropoda</taxon>
        <taxon>Hexapoda</taxon>
        <taxon>Insecta</taxon>
        <taxon>Pterygota</taxon>
        <taxon>Neoptera</taxon>
        <taxon>Paraneoptera</taxon>
        <taxon>Hemiptera</taxon>
        <taxon>Auchenorrhyncha</taxon>
        <taxon>Cercopoidea</taxon>
        <taxon>Clastopteridae</taxon>
        <taxon>Clastoptera</taxon>
    </lineage>
</organism>
<name>A0A1B6CYK6_9HEMI</name>
<dbReference type="AlphaFoldDB" id="A0A1B6CYK6"/>
<evidence type="ECO:0000259" key="10">
    <source>
        <dbReference type="PROSITE" id="PS51192"/>
    </source>
</evidence>
<feature type="compositionally biased region" description="Polar residues" evidence="9">
    <location>
        <begin position="12"/>
        <end position="34"/>
    </location>
</feature>
<feature type="domain" description="Helicase ATP-binding" evidence="10">
    <location>
        <begin position="770"/>
        <end position="886"/>
    </location>
</feature>
<evidence type="ECO:0008006" key="13">
    <source>
        <dbReference type="Google" id="ProtNLM"/>
    </source>
</evidence>
<dbReference type="InterPro" id="IPR000330">
    <property type="entry name" value="SNF2_N"/>
</dbReference>
<dbReference type="Gene3D" id="3.40.50.10810">
    <property type="entry name" value="Tandem AAA-ATPase domain"/>
    <property type="match status" value="1"/>
</dbReference>
<dbReference type="InterPro" id="IPR050520">
    <property type="entry name" value="INO80/SWR1_helicase"/>
</dbReference>
<protein>
    <recommendedName>
        <fullName evidence="13">Helicase domino</fullName>
    </recommendedName>
</protein>
<keyword evidence="4" id="KW-0347">Helicase</keyword>
<dbReference type="GO" id="GO:0004386">
    <property type="term" value="F:helicase activity"/>
    <property type="evidence" value="ECO:0007669"/>
    <property type="project" value="UniProtKB-KW"/>
</dbReference>
<dbReference type="GO" id="GO:0016887">
    <property type="term" value="F:ATP hydrolysis activity"/>
    <property type="evidence" value="ECO:0007669"/>
    <property type="project" value="TreeGrafter"/>
</dbReference>
<dbReference type="GO" id="GO:0005524">
    <property type="term" value="F:ATP binding"/>
    <property type="evidence" value="ECO:0007669"/>
    <property type="project" value="UniProtKB-KW"/>
</dbReference>
<evidence type="ECO:0000256" key="2">
    <source>
        <dbReference type="ARBA" id="ARBA00022741"/>
    </source>
</evidence>
<gene>
    <name evidence="12" type="ORF">g.43556</name>
</gene>
<feature type="region of interest" description="Disordered" evidence="9">
    <location>
        <begin position="583"/>
        <end position="628"/>
    </location>
</feature>
<feature type="compositionally biased region" description="Gly residues" evidence="9">
    <location>
        <begin position="1"/>
        <end position="11"/>
    </location>
</feature>
<evidence type="ECO:0000256" key="3">
    <source>
        <dbReference type="ARBA" id="ARBA00022801"/>
    </source>
</evidence>
<keyword evidence="3" id="KW-0378">Hydrolase</keyword>
<keyword evidence="2" id="KW-0547">Nucleotide-binding</keyword>
<keyword evidence="7" id="KW-0238">DNA-binding</keyword>
<dbReference type="InterPro" id="IPR014001">
    <property type="entry name" value="Helicase_ATP-bd"/>
</dbReference>
<feature type="domain" description="HSA" evidence="11">
    <location>
        <begin position="371"/>
        <end position="444"/>
    </location>
</feature>
<dbReference type="Pfam" id="PF00176">
    <property type="entry name" value="SNF2-rel_dom"/>
    <property type="match status" value="1"/>
</dbReference>
<dbReference type="FunFam" id="3.40.50.10810:FF:000005">
    <property type="entry name" value="Photoperiod-independent early flowering 1"/>
    <property type="match status" value="1"/>
</dbReference>
<feature type="compositionally biased region" description="Low complexity" evidence="9">
    <location>
        <begin position="276"/>
        <end position="291"/>
    </location>
</feature>
<dbReference type="GO" id="GO:0003677">
    <property type="term" value="F:DNA binding"/>
    <property type="evidence" value="ECO:0007669"/>
    <property type="project" value="UniProtKB-KW"/>
</dbReference>
<dbReference type="PROSITE" id="PS51192">
    <property type="entry name" value="HELICASE_ATP_BIND_1"/>
    <property type="match status" value="1"/>
</dbReference>
<feature type="compositionally biased region" description="Low complexity" evidence="9">
    <location>
        <begin position="321"/>
        <end position="334"/>
    </location>
</feature>
<feature type="non-terminal residue" evidence="12">
    <location>
        <position position="886"/>
    </location>
</feature>
<feature type="compositionally biased region" description="Basic and acidic residues" evidence="9">
    <location>
        <begin position="539"/>
        <end position="567"/>
    </location>
</feature>
<feature type="region of interest" description="Disordered" evidence="9">
    <location>
        <begin position="504"/>
        <end position="567"/>
    </location>
</feature>
<dbReference type="SMART" id="SM00573">
    <property type="entry name" value="HSA"/>
    <property type="match status" value="1"/>
</dbReference>
<reference evidence="12" key="1">
    <citation type="submission" date="2015-12" db="EMBL/GenBank/DDBJ databases">
        <title>De novo transcriptome assembly of four potential Pierce s Disease insect vectors from Arizona vineyards.</title>
        <authorList>
            <person name="Tassone E.E."/>
        </authorList>
    </citation>
    <scope>NUCLEOTIDE SEQUENCE</scope>
</reference>
<evidence type="ECO:0000256" key="1">
    <source>
        <dbReference type="ARBA" id="ARBA00004123"/>
    </source>
</evidence>
<dbReference type="PANTHER" id="PTHR45685">
    <property type="entry name" value="HELICASE SRCAP-RELATED"/>
    <property type="match status" value="1"/>
</dbReference>
<evidence type="ECO:0000259" key="11">
    <source>
        <dbReference type="PROSITE" id="PS51204"/>
    </source>
</evidence>
<keyword evidence="6" id="KW-0156">Chromatin regulator</keyword>
<evidence type="ECO:0000256" key="7">
    <source>
        <dbReference type="ARBA" id="ARBA00023125"/>
    </source>
</evidence>
<feature type="compositionally biased region" description="Basic and acidic residues" evidence="9">
    <location>
        <begin position="608"/>
        <end position="624"/>
    </location>
</feature>
<dbReference type="PANTHER" id="PTHR45685:SF1">
    <property type="entry name" value="HELICASE SRCAP"/>
    <property type="match status" value="1"/>
</dbReference>
<proteinExistence type="predicted"/>
<keyword evidence="8" id="KW-0539">Nucleus</keyword>
<feature type="compositionally biased region" description="Polar residues" evidence="9">
    <location>
        <begin position="311"/>
        <end position="320"/>
    </location>
</feature>
<keyword evidence="5" id="KW-0067">ATP-binding</keyword>
<feature type="compositionally biased region" description="Polar residues" evidence="9">
    <location>
        <begin position="107"/>
        <end position="118"/>
    </location>
</feature>
<feature type="region of interest" description="Disordered" evidence="9">
    <location>
        <begin position="270"/>
        <end position="334"/>
    </location>
</feature>
<evidence type="ECO:0000256" key="5">
    <source>
        <dbReference type="ARBA" id="ARBA00022840"/>
    </source>
</evidence>
<dbReference type="EMBL" id="GEDC01018955">
    <property type="protein sequence ID" value="JAS18343.1"/>
    <property type="molecule type" value="Transcribed_RNA"/>
</dbReference>
<evidence type="ECO:0000256" key="8">
    <source>
        <dbReference type="ARBA" id="ARBA00023242"/>
    </source>
</evidence>
<comment type="subcellular location">
    <subcellularLocation>
        <location evidence="1">Nucleus</location>
    </subcellularLocation>
</comment>
<dbReference type="InterPro" id="IPR027417">
    <property type="entry name" value="P-loop_NTPase"/>
</dbReference>
<dbReference type="GO" id="GO:0000812">
    <property type="term" value="C:Swr1 complex"/>
    <property type="evidence" value="ECO:0007669"/>
    <property type="project" value="TreeGrafter"/>
</dbReference>
<evidence type="ECO:0000256" key="9">
    <source>
        <dbReference type="SAM" id="MobiDB-lite"/>
    </source>
</evidence>
<dbReference type="InterPro" id="IPR038718">
    <property type="entry name" value="SNF2-like_sf"/>
</dbReference>
<accession>A0A1B6CYK6</accession>
<sequence length="886" mass="99334">MNEGSEGGRSGVNGQPSRLSPNITSTSPNRPINGNYVINHQAQVQVVSTASTSRNMTRLGNTNSTAGNWSTVTCPNNGFADTENNISSLSSGSTVIPNILNSYNQRTTNSSNMFTGSNTRKRPGGVVNSEDEPKCKKRRILDKMLTYRQKKKQCMVEYLMELYYYEHNLTSPFNESYEVWRKRPPTPIILNYLKNNLVDPTDIAEVLAMGNSVNEAVQPPEMKIAGGAGASVTPVAVSTTLPAAVARLSQQGQLPGRPIGGRHGMVFASRHSSQCTTTPTSTTSLSPLAPLVPGGTPLDPNVPSSTDKRLSTSPNKQKTQSPSSRPSSISSAYDNSISNQEQIVEKAKQEAHVMQRIGELQREGLWAEKRLPKVHEPPRAKAHWDYLLEEMVWLAADFAQERKWKKAAAKKCARMVQKHFQEKEQLAQKAVKSKEMQLKRIASFMAKEIKQFWANVEKLVEYKQQTRLEEKRKKALDQHLSFIVDQTEKYSTLVAESMNKTGAESVSQSVCSSRAPSPPRHSSDIEFEPGGSSSDDEETIAKAEAEDVEESDHNVEIEMLQKESELPLDELLKDYLDHREDIVVDEPCSQDDEFHASEESSSDDEETIKEQETAEGKVDHKQELNDLEMENQMSIDELVAKYGVPQEPIDIKDEPLSEVDDEVETIETNENGEDELMDVDEFEEEELDEDPSDAEDGADLSTLLHEESSSVCKSDGNETTDKEINDVAAIAESIQPTGNTLTTTSVVTKIPFLLKHVLREYQHIGLDWLVTMYDRKLNGILADEMGLGKTIQTISVLAHLACEKGNWGPHLIIVPTSVMLNWEMEFMKWCPAFKILVYYGSIKERRMKRTGWTKPNAFHVCITSYKLVIQDHQSFRRKKWKYLILD</sequence>
<dbReference type="GO" id="GO:0006338">
    <property type="term" value="P:chromatin remodeling"/>
    <property type="evidence" value="ECO:0007669"/>
    <property type="project" value="TreeGrafter"/>
</dbReference>
<dbReference type="GO" id="GO:0042393">
    <property type="term" value="F:histone binding"/>
    <property type="evidence" value="ECO:0007669"/>
    <property type="project" value="TreeGrafter"/>
</dbReference>
<dbReference type="PROSITE" id="PS51204">
    <property type="entry name" value="HSA"/>
    <property type="match status" value="1"/>
</dbReference>
<feature type="region of interest" description="Disordered" evidence="9">
    <location>
        <begin position="107"/>
        <end position="131"/>
    </location>
</feature>
<evidence type="ECO:0000256" key="6">
    <source>
        <dbReference type="ARBA" id="ARBA00022853"/>
    </source>
</evidence>
<dbReference type="InterPro" id="IPR014012">
    <property type="entry name" value="HSA_dom"/>
</dbReference>
<evidence type="ECO:0000256" key="4">
    <source>
        <dbReference type="ARBA" id="ARBA00022806"/>
    </source>
</evidence>